<dbReference type="EMBL" id="JAAKZW010000024">
    <property type="protein sequence ID" value="NGO75943.1"/>
    <property type="molecule type" value="Genomic_DNA"/>
</dbReference>
<accession>A0A6G4XFD4</accession>
<evidence type="ECO:0000313" key="3">
    <source>
        <dbReference type="Proteomes" id="UP000481109"/>
    </source>
</evidence>
<feature type="compositionally biased region" description="Low complexity" evidence="1">
    <location>
        <begin position="796"/>
        <end position="809"/>
    </location>
</feature>
<dbReference type="Gene3D" id="2.60.40.10">
    <property type="entry name" value="Immunoglobulins"/>
    <property type="match status" value="1"/>
</dbReference>
<feature type="compositionally biased region" description="Polar residues" evidence="1">
    <location>
        <begin position="532"/>
        <end position="544"/>
    </location>
</feature>
<proteinExistence type="predicted"/>
<dbReference type="AlphaFoldDB" id="A0A6G4XFD4"/>
<name>A0A6G4XFD4_9ACTN</name>
<feature type="compositionally biased region" description="Polar residues" evidence="1">
    <location>
        <begin position="785"/>
        <end position="795"/>
    </location>
</feature>
<feature type="compositionally biased region" description="Gly residues" evidence="1">
    <location>
        <begin position="602"/>
        <end position="617"/>
    </location>
</feature>
<reference evidence="2 3" key="1">
    <citation type="submission" date="2020-02" db="EMBL/GenBank/DDBJ databases">
        <title>Whole-genome analyses of novel actinobacteria.</title>
        <authorList>
            <person name="Sahin N."/>
            <person name="Tokatli A."/>
        </authorList>
    </citation>
    <scope>NUCLEOTIDE SEQUENCE [LARGE SCALE GENOMIC DNA]</scope>
    <source>
        <strain evidence="2 3">YC504</strain>
    </source>
</reference>
<comment type="caution">
    <text evidence="2">The sequence shown here is derived from an EMBL/GenBank/DDBJ whole genome shotgun (WGS) entry which is preliminary data.</text>
</comment>
<dbReference type="SUPFAM" id="SSF49373">
    <property type="entry name" value="Invasin/intimin cell-adhesion fragments"/>
    <property type="match status" value="1"/>
</dbReference>
<evidence type="ECO:0000256" key="1">
    <source>
        <dbReference type="SAM" id="MobiDB-lite"/>
    </source>
</evidence>
<feature type="region of interest" description="Disordered" evidence="1">
    <location>
        <begin position="785"/>
        <end position="809"/>
    </location>
</feature>
<dbReference type="RefSeq" id="WP_165331454.1">
    <property type="nucleotide sequence ID" value="NZ_JAAKZW010000024.1"/>
</dbReference>
<feature type="compositionally biased region" description="Basic and acidic residues" evidence="1">
    <location>
        <begin position="584"/>
        <end position="599"/>
    </location>
</feature>
<sequence length="1187" mass="125054">MSNSASTITYSAELMRNFLQSEVLAAEAKFEALQTQSGASLLFSIGTDDAMYLTREAPGTKSGWTRSDISSAQIAQDFAANSGARCATFGTAQCPHGTTAMIHLAMVATTGPDDHLYLSLNNPDADTSWQDQPTWTAYPFDAVDHPIPHLKIVNVFLSEATDKEFIVVDVLRDPADTQDLLYRYYIDTAKPGGRAWQPGDLAMDLSATGYTSALGRKVGQQVDGLYTSGQVSGRPQLSYQPLYNPYGGASKPSRFTLPSGLVPDCIAVSRNADNTSDLYLTAGQSLYCLPAKNADGSAGQADNSVAVKLSTNAMFAGVRSLYAAPTTGKGVIVWGLNASDQVFYTTCESGNPVAGPWSVPLPIVTGAEQVSPYLDRAMDANTFFCHTGTNKLTKVVKSPATGLWTLLDITLDPPETNTPARDVMTYTTRVRVTDEDGQPVPGIELGVLASNSTALHINYLHYSAGPVTPVLVTTDDDGSVTIMETVGTLAGSQITVTAGTSKVVINPMDKAFSKAAALTTPDSLSRAEITSPDGSTQPLVATGTSGTDLQTVATANQSLGNAYGTQTTPTSVAVPGRPGVAPGSRRETAHPTRGKDRRPGGKGHGPGGKGKGPGGTSGGLLDVNIGDLLRAVGNAIVDETLDEIQVLEDAASATWQLIVRIAGQTFQAVLDSVESIAESAYHLLSMIVDDIKKVLAYLEFLFEWRDITRTKEVLTTMTKVYLTYAVGQLPTVRAQLDQCFYDAEADLAAWAGRPPSWAGVSTSTGAQVTASTPDQSAPASMLSYHYQNNSDNTTNSGPDPSGTTPDPGDLLATILSEEGDTLYRAVEQLIDLGGRVASTPLPDILTELVAIFGETVLDSCRKLLDAAFDVIDTVADLLLSMLDTPLHIPVVSDVLNFFGVPDFSILDLVCWVGAIPATLLYKLAKGSAPFPDNQETAALIAAPDYPSLLALFGVAPPQLSAAEQDTATAKAIPGLDPAAYVGGHLVSAASSFIGGPLSSAEAWRDPGSKLGTWSGVVAIIGGAGQGVAGYVVNQIVPVQPIKDPRWVATSDLIMITRMSVKLAGALMPRLSTQPFPPNVTYPLGPLQAKDWRGLTAYFDLATALAALAPTIYHFIELAELPDSDDKLLAETDEFSTIASIVGRIGYTVAVTTQDPVTKGDAAFLNLMSQVLSGTMQLTEGIVVLTLD</sequence>
<feature type="region of interest" description="Disordered" evidence="1">
    <location>
        <begin position="560"/>
        <end position="617"/>
    </location>
</feature>
<dbReference type="InterPro" id="IPR013783">
    <property type="entry name" value="Ig-like_fold"/>
</dbReference>
<keyword evidence="3" id="KW-1185">Reference proteome</keyword>
<feature type="region of interest" description="Disordered" evidence="1">
    <location>
        <begin position="520"/>
        <end position="544"/>
    </location>
</feature>
<dbReference type="InterPro" id="IPR008964">
    <property type="entry name" value="Invasin/intimin_cell_adhesion"/>
</dbReference>
<dbReference type="Proteomes" id="UP000481109">
    <property type="component" value="Unassembled WGS sequence"/>
</dbReference>
<gene>
    <name evidence="2" type="ORF">G6045_09695</name>
</gene>
<organism evidence="2 3">
    <name type="scientific">Streptomyces mesophilus</name>
    <dbReference type="NCBI Taxonomy" id="1775132"/>
    <lineage>
        <taxon>Bacteria</taxon>
        <taxon>Bacillati</taxon>
        <taxon>Actinomycetota</taxon>
        <taxon>Actinomycetes</taxon>
        <taxon>Kitasatosporales</taxon>
        <taxon>Streptomycetaceae</taxon>
        <taxon>Streptomyces</taxon>
    </lineage>
</organism>
<protein>
    <submittedName>
        <fullName evidence="2">Uncharacterized protein</fullName>
    </submittedName>
</protein>
<evidence type="ECO:0000313" key="2">
    <source>
        <dbReference type="EMBL" id="NGO75943.1"/>
    </source>
</evidence>
<dbReference type="GO" id="GO:0005975">
    <property type="term" value="P:carbohydrate metabolic process"/>
    <property type="evidence" value="ECO:0007669"/>
    <property type="project" value="UniProtKB-ARBA"/>
</dbReference>
<feature type="compositionally biased region" description="Polar residues" evidence="1">
    <location>
        <begin position="560"/>
        <end position="571"/>
    </location>
</feature>